<dbReference type="AlphaFoldDB" id="A0A3M0BYD7"/>
<dbReference type="RefSeq" id="WP_121922253.1">
    <property type="nucleotide sequence ID" value="NZ_REFO01000008.1"/>
</dbReference>
<keyword evidence="2" id="KW-1185">Reference proteome</keyword>
<protein>
    <submittedName>
        <fullName evidence="1">CRISPR-associated endoribonuclease Cas6</fullName>
    </submittedName>
</protein>
<gene>
    <name evidence="1" type="ORF">CLV39_0080</name>
</gene>
<evidence type="ECO:0000313" key="1">
    <source>
        <dbReference type="EMBL" id="RMB00039.1"/>
    </source>
</evidence>
<evidence type="ECO:0000313" key="2">
    <source>
        <dbReference type="Proteomes" id="UP000280842"/>
    </source>
</evidence>
<comment type="caution">
    <text evidence="1">The sequence shown here is derived from an EMBL/GenBank/DDBJ whole genome shotgun (WGS) entry which is preliminary data.</text>
</comment>
<name>A0A3M0BYD7_9AQUI</name>
<accession>A0A3M0BYD7</accession>
<sequence>MIDFEFSRIRLEYTALSEFQQPYFLGPAIRDVFDRRLKKMVCIKPGEECITCEFNKTCPYTIIFETEIYLKKPSKYVLQPEYDEKDLKEGDKIYIDITLLGFASNFWQFIIQSLSTVINLGKDSFIKQTDAFYYHPFADKYFPLKSEIPRFNASYFFDLKTGRDELQIKFYPTSLKLNGEYIMFNEFDKNIFIEAIKNRISNVAVNYGTKTEKIFINKSKFEITDLNLKPAPVKKWSNRKKRKMTIPVIEGNFKIKGDLSEIYPYLTMIENINIGKEVNLGLGKVEVKF</sequence>
<dbReference type="EMBL" id="REFO01000008">
    <property type="protein sequence ID" value="RMB00039.1"/>
    <property type="molecule type" value="Genomic_DNA"/>
</dbReference>
<proteinExistence type="predicted"/>
<reference evidence="1 2" key="1">
    <citation type="submission" date="2018-10" db="EMBL/GenBank/DDBJ databases">
        <title>Genomic Encyclopedia of Archaeal and Bacterial Type Strains, Phase II (KMG-II): from individual species to whole genera.</title>
        <authorList>
            <person name="Goeker M."/>
        </authorList>
    </citation>
    <scope>NUCLEOTIDE SEQUENCE [LARGE SCALE GENOMIC DNA]</scope>
    <source>
        <strain evidence="1 2">VM1</strain>
    </source>
</reference>
<dbReference type="Proteomes" id="UP000280842">
    <property type="component" value="Unassembled WGS sequence"/>
</dbReference>
<organism evidence="1 2">
    <name type="scientific">Hydrogenothermus marinus</name>
    <dbReference type="NCBI Taxonomy" id="133270"/>
    <lineage>
        <taxon>Bacteria</taxon>
        <taxon>Pseudomonadati</taxon>
        <taxon>Aquificota</taxon>
        <taxon>Aquificia</taxon>
        <taxon>Aquificales</taxon>
        <taxon>Hydrogenothermaceae</taxon>
        <taxon>Hydrogenothermus</taxon>
    </lineage>
</organism>
<dbReference type="OrthoDB" id="9787241at2"/>